<sequence length="386" mass="42478">MLCCDERKPLMEAGMTKDFVNPFTPVVGKVPLHIAGREEIIADIEGALAGAGNDPAIISLLVGPRGMGKTALLSHFADTAESSGWVTARVTCVAGMLEDILIRTQRATRHLVDIEPARKIKGAGIADFISLELEDSPRELSNWRSRMDDILDALAECNTGLLVTIDEVNPSIDEMATLVAAFQHFLDEGKKVALIMAGLPYAVTSLLSGKSTSFLRRAARYELQALNDYEVEEALMRTMRDGGKSFEPDALEAAVNAVKGFPFMLQLVGYRVWRMAGDSETVDVSIVNAAASVARKELDQRVYEAAWFELSEADKSFLLAMTEDSAITRQADLAGRLNKPSGHVSRYKKRLMQQGIIQERSRGLLEFCLPGFKEYFQERIAEEGDL</sequence>
<protein>
    <submittedName>
        <fullName evidence="2">ATP-binding protein</fullName>
    </submittedName>
</protein>
<proteinExistence type="predicted"/>
<dbReference type="InterPro" id="IPR027417">
    <property type="entry name" value="P-loop_NTPase"/>
</dbReference>
<gene>
    <name evidence="2" type="ORF">C1881_10410</name>
</gene>
<keyword evidence="2" id="KW-0547">Nucleotide-binding</keyword>
<dbReference type="AlphaFoldDB" id="A0A369L8A0"/>
<dbReference type="Pfam" id="PF13191">
    <property type="entry name" value="AAA_16"/>
    <property type="match status" value="1"/>
</dbReference>
<dbReference type="Proteomes" id="UP000253975">
    <property type="component" value="Unassembled WGS sequence"/>
</dbReference>
<feature type="domain" description="Orc1-like AAA ATPase" evidence="1">
    <location>
        <begin position="35"/>
        <end position="182"/>
    </location>
</feature>
<reference evidence="2 3" key="1">
    <citation type="journal article" date="2018" name="Elife">
        <title>Discovery and characterization of a prevalent human gut bacterial enzyme sufficient for the inactivation of a family of plant toxins.</title>
        <authorList>
            <person name="Koppel N."/>
            <person name="Bisanz J.E."/>
            <person name="Pandelia M.E."/>
            <person name="Turnbaugh P.J."/>
            <person name="Balskus E.P."/>
        </authorList>
    </citation>
    <scope>NUCLEOTIDE SEQUENCE [LARGE SCALE GENOMIC DNA]</scope>
    <source>
        <strain evidence="2 3">OB21 GAM31</strain>
    </source>
</reference>
<dbReference type="Gene3D" id="3.40.50.300">
    <property type="entry name" value="P-loop containing nucleotide triphosphate hydrolases"/>
    <property type="match status" value="1"/>
</dbReference>
<dbReference type="SUPFAM" id="SSF52540">
    <property type="entry name" value="P-loop containing nucleoside triphosphate hydrolases"/>
    <property type="match status" value="1"/>
</dbReference>
<dbReference type="InterPro" id="IPR041664">
    <property type="entry name" value="AAA_16"/>
</dbReference>
<evidence type="ECO:0000259" key="1">
    <source>
        <dbReference type="Pfam" id="PF13191"/>
    </source>
</evidence>
<organism evidence="2 3">
    <name type="scientific">Slackia isoflavoniconvertens</name>
    <dbReference type="NCBI Taxonomy" id="572010"/>
    <lineage>
        <taxon>Bacteria</taxon>
        <taxon>Bacillati</taxon>
        <taxon>Actinomycetota</taxon>
        <taxon>Coriobacteriia</taxon>
        <taxon>Eggerthellales</taxon>
        <taxon>Eggerthellaceae</taxon>
        <taxon>Slackia</taxon>
    </lineage>
</organism>
<comment type="caution">
    <text evidence="2">The sequence shown here is derived from an EMBL/GenBank/DDBJ whole genome shotgun (WGS) entry which is preliminary data.</text>
</comment>
<accession>A0A369L8A0</accession>
<evidence type="ECO:0000313" key="3">
    <source>
        <dbReference type="Proteomes" id="UP000253975"/>
    </source>
</evidence>
<dbReference type="EMBL" id="PPTO01000032">
    <property type="protein sequence ID" value="RDB54416.1"/>
    <property type="molecule type" value="Genomic_DNA"/>
</dbReference>
<keyword evidence="2" id="KW-0067">ATP-binding</keyword>
<dbReference type="PANTHER" id="PTHR34301:SF8">
    <property type="entry name" value="ATPASE DOMAIN-CONTAINING PROTEIN"/>
    <property type="match status" value="1"/>
</dbReference>
<name>A0A369L8A0_9ACTN</name>
<dbReference type="GO" id="GO:0005524">
    <property type="term" value="F:ATP binding"/>
    <property type="evidence" value="ECO:0007669"/>
    <property type="project" value="UniProtKB-KW"/>
</dbReference>
<dbReference type="PANTHER" id="PTHR34301">
    <property type="entry name" value="DNA-BINDING PROTEIN-RELATED"/>
    <property type="match status" value="1"/>
</dbReference>
<evidence type="ECO:0000313" key="2">
    <source>
        <dbReference type="EMBL" id="RDB54416.1"/>
    </source>
</evidence>